<evidence type="ECO:0000313" key="5">
    <source>
        <dbReference type="Proteomes" id="UP000001542"/>
    </source>
</evidence>
<dbReference type="SMART" id="SM00248">
    <property type="entry name" value="ANK"/>
    <property type="match status" value="2"/>
</dbReference>
<dbReference type="InParanoid" id="A2GKD1"/>
<feature type="repeat" description="ANK" evidence="3">
    <location>
        <begin position="36"/>
        <end position="68"/>
    </location>
</feature>
<gene>
    <name evidence="4" type="ORF">TVAG_527750</name>
</gene>
<dbReference type="InterPro" id="IPR002110">
    <property type="entry name" value="Ankyrin_rpt"/>
</dbReference>
<dbReference type="Proteomes" id="UP000001542">
    <property type="component" value="Unassembled WGS sequence"/>
</dbReference>
<evidence type="ECO:0000256" key="2">
    <source>
        <dbReference type="ARBA" id="ARBA00023043"/>
    </source>
</evidence>
<dbReference type="VEuPathDB" id="TrichDB:TVAG_527750"/>
<evidence type="ECO:0000313" key="4">
    <source>
        <dbReference type="EMBL" id="EAX82386.1"/>
    </source>
</evidence>
<dbReference type="PANTHER" id="PTHR24180">
    <property type="entry name" value="CYCLIN-DEPENDENT KINASE INHIBITOR 2C-RELATED"/>
    <property type="match status" value="1"/>
</dbReference>
<dbReference type="RefSeq" id="XP_001295316.1">
    <property type="nucleotide sequence ID" value="XM_001295315.1"/>
</dbReference>
<dbReference type="OrthoDB" id="194358at2759"/>
<dbReference type="Pfam" id="PF12796">
    <property type="entry name" value="Ank_2"/>
    <property type="match status" value="1"/>
</dbReference>
<dbReference type="Gene3D" id="1.25.40.20">
    <property type="entry name" value="Ankyrin repeat-containing domain"/>
    <property type="match status" value="1"/>
</dbReference>
<dbReference type="SMR" id="A2GKD1"/>
<dbReference type="EMBL" id="DS116750">
    <property type="protein sequence ID" value="EAX82386.1"/>
    <property type="molecule type" value="Genomic_DNA"/>
</dbReference>
<protein>
    <submittedName>
        <fullName evidence="4">Uncharacterized protein</fullName>
    </submittedName>
</protein>
<evidence type="ECO:0000256" key="3">
    <source>
        <dbReference type="PROSITE-ProRule" id="PRU00023"/>
    </source>
</evidence>
<keyword evidence="2 3" id="KW-0040">ANK repeat</keyword>
<dbReference type="KEGG" id="tva:4740014"/>
<keyword evidence="1" id="KW-0677">Repeat</keyword>
<dbReference type="SUPFAM" id="SSF48403">
    <property type="entry name" value="Ankyrin repeat"/>
    <property type="match status" value="1"/>
</dbReference>
<dbReference type="PROSITE" id="PS50088">
    <property type="entry name" value="ANK_REPEAT"/>
    <property type="match status" value="2"/>
</dbReference>
<dbReference type="VEuPathDB" id="TrichDB:TVAGG3_0390750"/>
<name>A2GKD1_TRIV3</name>
<dbReference type="STRING" id="5722.A2GKD1"/>
<feature type="repeat" description="ANK" evidence="3">
    <location>
        <begin position="69"/>
        <end position="96"/>
    </location>
</feature>
<reference evidence="4" key="2">
    <citation type="journal article" date="2007" name="Science">
        <title>Draft genome sequence of the sexually transmitted pathogen Trichomonas vaginalis.</title>
        <authorList>
            <person name="Carlton J.M."/>
            <person name="Hirt R.P."/>
            <person name="Silva J.C."/>
            <person name="Delcher A.L."/>
            <person name="Schatz M."/>
            <person name="Zhao Q."/>
            <person name="Wortman J.R."/>
            <person name="Bidwell S.L."/>
            <person name="Alsmark U.C.M."/>
            <person name="Besteiro S."/>
            <person name="Sicheritz-Ponten T."/>
            <person name="Noel C.J."/>
            <person name="Dacks J.B."/>
            <person name="Foster P.G."/>
            <person name="Simillion C."/>
            <person name="Van de Peer Y."/>
            <person name="Miranda-Saavedra D."/>
            <person name="Barton G.J."/>
            <person name="Westrop G.D."/>
            <person name="Mueller S."/>
            <person name="Dessi D."/>
            <person name="Fiori P.L."/>
            <person name="Ren Q."/>
            <person name="Paulsen I."/>
            <person name="Zhang H."/>
            <person name="Bastida-Corcuera F.D."/>
            <person name="Simoes-Barbosa A."/>
            <person name="Brown M.T."/>
            <person name="Hayes R.D."/>
            <person name="Mukherjee M."/>
            <person name="Okumura C.Y."/>
            <person name="Schneider R."/>
            <person name="Smith A.J."/>
            <person name="Vanacova S."/>
            <person name="Villalvazo M."/>
            <person name="Haas B.J."/>
            <person name="Pertea M."/>
            <person name="Feldblyum T.V."/>
            <person name="Utterback T.R."/>
            <person name="Shu C.L."/>
            <person name="Osoegawa K."/>
            <person name="de Jong P.J."/>
            <person name="Hrdy I."/>
            <person name="Horvathova L."/>
            <person name="Zubacova Z."/>
            <person name="Dolezal P."/>
            <person name="Malik S.B."/>
            <person name="Logsdon J.M. Jr."/>
            <person name="Henze K."/>
            <person name="Gupta A."/>
            <person name="Wang C.C."/>
            <person name="Dunne R.L."/>
            <person name="Upcroft J.A."/>
            <person name="Upcroft P."/>
            <person name="White O."/>
            <person name="Salzberg S.L."/>
            <person name="Tang P."/>
            <person name="Chiu C.-H."/>
            <person name="Lee Y.-S."/>
            <person name="Embley T.M."/>
            <person name="Coombs G.H."/>
            <person name="Mottram J.C."/>
            <person name="Tachezy J."/>
            <person name="Fraser-Liggett C.M."/>
            <person name="Johnson P.J."/>
        </authorList>
    </citation>
    <scope>NUCLEOTIDE SEQUENCE [LARGE SCALE GENOMIC DNA]</scope>
    <source>
        <strain evidence="4">G3</strain>
    </source>
</reference>
<dbReference type="PANTHER" id="PTHR24180:SF45">
    <property type="entry name" value="POLY [ADP-RIBOSE] POLYMERASE TANKYRASE"/>
    <property type="match status" value="1"/>
</dbReference>
<evidence type="ECO:0000256" key="1">
    <source>
        <dbReference type="ARBA" id="ARBA00022737"/>
    </source>
</evidence>
<sequence length="96" mass="11082">MMEKPLFIEQQILIVKKQPNFLFHMALILMKKKNKKGETPLHFAAFNKNKKTVELLISHGINIIEKNNNGETALHIAIWRQNILTAELLKSYGAEN</sequence>
<organism evidence="4 5">
    <name type="scientific">Trichomonas vaginalis (strain ATCC PRA-98 / G3)</name>
    <dbReference type="NCBI Taxonomy" id="412133"/>
    <lineage>
        <taxon>Eukaryota</taxon>
        <taxon>Metamonada</taxon>
        <taxon>Parabasalia</taxon>
        <taxon>Trichomonadida</taxon>
        <taxon>Trichomonadidae</taxon>
        <taxon>Trichomonas</taxon>
    </lineage>
</organism>
<accession>A2GKD1</accession>
<proteinExistence type="predicted"/>
<dbReference type="PROSITE" id="PS50297">
    <property type="entry name" value="ANK_REP_REGION"/>
    <property type="match status" value="2"/>
</dbReference>
<dbReference type="AlphaFoldDB" id="A2GKD1"/>
<keyword evidence="5" id="KW-1185">Reference proteome</keyword>
<dbReference type="InterPro" id="IPR051637">
    <property type="entry name" value="Ank_repeat_dom-contain_49"/>
</dbReference>
<reference evidence="4" key="1">
    <citation type="submission" date="2006-10" db="EMBL/GenBank/DDBJ databases">
        <authorList>
            <person name="Amadeo P."/>
            <person name="Zhao Q."/>
            <person name="Wortman J."/>
            <person name="Fraser-Liggett C."/>
            <person name="Carlton J."/>
        </authorList>
    </citation>
    <scope>NUCLEOTIDE SEQUENCE</scope>
    <source>
        <strain evidence="4">G3</strain>
    </source>
</reference>
<dbReference type="InterPro" id="IPR036770">
    <property type="entry name" value="Ankyrin_rpt-contain_sf"/>
</dbReference>